<keyword evidence="1" id="KW-0808">Transferase</keyword>
<name>A0A7X6M9H9_9ACTN</name>
<keyword evidence="1" id="KW-0548">Nucleotidyltransferase</keyword>
<evidence type="ECO:0000313" key="1">
    <source>
        <dbReference type="EMBL" id="NKY96632.1"/>
    </source>
</evidence>
<dbReference type="EMBL" id="JAAXPG010000002">
    <property type="protein sequence ID" value="NKY96632.1"/>
    <property type="molecule type" value="Genomic_DNA"/>
</dbReference>
<sequence length="259" mass="28169">MPLLGERQLAQALRRAARHSSSPGADGMTWGDFRKIAGQRVPELARALREGTWEPQPVRPLTVTTYTGKLMPAAIPTMQDRVVHGALRAAAEPVLEAWAFHDWVSGYRPKRSRITAVRHAARHMGAGLGWVADVDVQRVSEGGDVEEVIGWLASYVKDGAFLARFATALQGLPSPLVPGTGLWPLLLNLRLHRVDVPLSDLPVVRFADNYCVFASTEAEAERSMARIVQALASAGLSHHPGKSRVRAVVNPEDLFLIGG</sequence>
<dbReference type="GO" id="GO:0003964">
    <property type="term" value="F:RNA-directed DNA polymerase activity"/>
    <property type="evidence" value="ECO:0007669"/>
    <property type="project" value="UniProtKB-KW"/>
</dbReference>
<keyword evidence="1" id="KW-0695">RNA-directed DNA polymerase</keyword>
<keyword evidence="2" id="KW-1185">Reference proteome</keyword>
<gene>
    <name evidence="1" type="ORF">HGB44_02940</name>
</gene>
<dbReference type="InterPro" id="IPR043502">
    <property type="entry name" value="DNA/RNA_pol_sf"/>
</dbReference>
<dbReference type="Proteomes" id="UP000553209">
    <property type="component" value="Unassembled WGS sequence"/>
</dbReference>
<dbReference type="SUPFAM" id="SSF56672">
    <property type="entry name" value="DNA/RNA polymerases"/>
    <property type="match status" value="1"/>
</dbReference>
<dbReference type="AlphaFoldDB" id="A0A7X6M9H9"/>
<dbReference type="PANTHER" id="PTHR34047:SF8">
    <property type="entry name" value="PROTEIN YKFC"/>
    <property type="match status" value="1"/>
</dbReference>
<proteinExistence type="predicted"/>
<evidence type="ECO:0000313" key="2">
    <source>
        <dbReference type="Proteomes" id="UP000553209"/>
    </source>
</evidence>
<comment type="caution">
    <text evidence="1">The sequence shown here is derived from an EMBL/GenBank/DDBJ whole genome shotgun (WGS) entry which is preliminary data.</text>
</comment>
<reference evidence="1 2" key="1">
    <citation type="submission" date="2020-04" db="EMBL/GenBank/DDBJ databases">
        <title>MicrobeNet Type strains.</title>
        <authorList>
            <person name="Nicholson A.C."/>
        </authorList>
    </citation>
    <scope>NUCLEOTIDE SEQUENCE [LARGE SCALE GENOMIC DNA]</scope>
    <source>
        <strain evidence="1 2">ATCC 23612</strain>
    </source>
</reference>
<accession>A0A7X6M9H9</accession>
<dbReference type="PANTHER" id="PTHR34047">
    <property type="entry name" value="NUCLEAR INTRON MATURASE 1, MITOCHONDRIAL-RELATED"/>
    <property type="match status" value="1"/>
</dbReference>
<protein>
    <submittedName>
        <fullName evidence="1">Retron-type reverse transcriptase</fullName>
    </submittedName>
</protein>
<organism evidence="1 2">
    <name type="scientific">Nocardiopsis alborubida</name>
    <dbReference type="NCBI Taxonomy" id="146802"/>
    <lineage>
        <taxon>Bacteria</taxon>
        <taxon>Bacillati</taxon>
        <taxon>Actinomycetota</taxon>
        <taxon>Actinomycetes</taxon>
        <taxon>Streptosporangiales</taxon>
        <taxon>Nocardiopsidaceae</taxon>
        <taxon>Nocardiopsis</taxon>
    </lineage>
</organism>
<dbReference type="InterPro" id="IPR051083">
    <property type="entry name" value="GrpII_Intron_Splice-Mob/Def"/>
</dbReference>